<dbReference type="PROSITE" id="PS50096">
    <property type="entry name" value="IQ"/>
    <property type="match status" value="1"/>
</dbReference>
<dbReference type="SMART" id="SM00015">
    <property type="entry name" value="IQ"/>
    <property type="match status" value="2"/>
</dbReference>
<dbReference type="CDD" id="cd23767">
    <property type="entry name" value="IQCD"/>
    <property type="match status" value="1"/>
</dbReference>
<organism evidence="1">
    <name type="scientific">Schizaphis graminum</name>
    <name type="common">Green bug aphid</name>
    <dbReference type="NCBI Taxonomy" id="13262"/>
    <lineage>
        <taxon>Eukaryota</taxon>
        <taxon>Metazoa</taxon>
        <taxon>Ecdysozoa</taxon>
        <taxon>Arthropoda</taxon>
        <taxon>Hexapoda</taxon>
        <taxon>Insecta</taxon>
        <taxon>Pterygota</taxon>
        <taxon>Neoptera</taxon>
        <taxon>Paraneoptera</taxon>
        <taxon>Hemiptera</taxon>
        <taxon>Sternorrhyncha</taxon>
        <taxon>Aphidomorpha</taxon>
        <taxon>Aphidoidea</taxon>
        <taxon>Aphididae</taxon>
        <taxon>Aphidini</taxon>
        <taxon>Schizaphis</taxon>
    </lineage>
</organism>
<gene>
    <name evidence="1" type="primary">Myo61F_0</name>
    <name evidence="1" type="ORF">g.2907</name>
</gene>
<evidence type="ECO:0000313" key="1">
    <source>
        <dbReference type="EMBL" id="MBY21618.1"/>
    </source>
</evidence>
<dbReference type="Pfam" id="PF00612">
    <property type="entry name" value="IQ"/>
    <property type="match status" value="1"/>
</dbReference>
<name>A0A2S2NXC4_SCHGA</name>
<dbReference type="AlphaFoldDB" id="A0A2S2NXC4"/>
<reference evidence="1" key="1">
    <citation type="submission" date="2018-04" db="EMBL/GenBank/DDBJ databases">
        <title>Transcriptome of Schizaphis graminum biotype I.</title>
        <authorList>
            <person name="Scully E.D."/>
            <person name="Geib S.M."/>
            <person name="Palmer N.A."/>
            <person name="Koch K."/>
            <person name="Bradshaw J."/>
            <person name="Heng-Moss T."/>
            <person name="Sarath G."/>
        </authorList>
    </citation>
    <scope>NUCLEOTIDE SEQUENCE</scope>
</reference>
<dbReference type="Gene3D" id="1.20.5.190">
    <property type="match status" value="1"/>
</dbReference>
<proteinExistence type="predicted"/>
<dbReference type="EMBL" id="GGMR01008999">
    <property type="protein sequence ID" value="MBY21618.1"/>
    <property type="molecule type" value="Transcribed_RNA"/>
</dbReference>
<dbReference type="InterPro" id="IPR000048">
    <property type="entry name" value="IQ_motif_EF-hand-BS"/>
</dbReference>
<protein>
    <submittedName>
        <fullName evidence="1">Myosin-IB</fullName>
    </submittedName>
</protein>
<sequence length="203" mass="23721">MIKNPQTVFEIENRFQASKHTLATIIQSLWRGYIARKRYTRTKALVICCQRLARQRLRYRRSMKLRAFNAVTQKIVFVQKNIRRLLAVRAYNRTRNAGLTIINFVKGFLSRNDPPNAYNGRFLVYKQTKYLIELSGALPKSLIDDCWPNPPNCCVEVITKSTVKISYREFLYIMNEIYLFKGICLLKGLASRLVIKNISSKFS</sequence>
<accession>A0A2S2NXC4</accession>